<accession>A0A8I6S028</accession>
<evidence type="ECO:0000256" key="1">
    <source>
        <dbReference type="ARBA" id="ARBA00022614"/>
    </source>
</evidence>
<dbReference type="KEGG" id="clec:106670111"/>
<dbReference type="Proteomes" id="UP000494040">
    <property type="component" value="Unassembled WGS sequence"/>
</dbReference>
<keyword evidence="1" id="KW-0433">Leucine-rich repeat</keyword>
<evidence type="ECO:0000256" key="4">
    <source>
        <dbReference type="SAM" id="SignalP"/>
    </source>
</evidence>
<keyword evidence="4" id="KW-0732">Signal</keyword>
<evidence type="ECO:0000313" key="6">
    <source>
        <dbReference type="Proteomes" id="UP000494040"/>
    </source>
</evidence>
<dbReference type="EnsemblMetazoa" id="XM_014400182.2">
    <property type="protein sequence ID" value="XP_014255668.1"/>
    <property type="gene ID" value="LOC106670111"/>
</dbReference>
<dbReference type="Pfam" id="PF13855">
    <property type="entry name" value="LRR_8"/>
    <property type="match status" value="5"/>
</dbReference>
<dbReference type="SMART" id="SM00369">
    <property type="entry name" value="LRR_TYP"/>
    <property type="match status" value="12"/>
</dbReference>
<feature type="chain" id="PRO_5036269595" evidence="4">
    <location>
        <begin position="22"/>
        <end position="727"/>
    </location>
</feature>
<dbReference type="FunFam" id="3.80.10.10:FF:001164">
    <property type="entry name" value="GH01279p"/>
    <property type="match status" value="1"/>
</dbReference>
<dbReference type="EnsemblMetazoa" id="XM_014400174.2">
    <property type="protein sequence ID" value="XP_014255660.1"/>
    <property type="gene ID" value="LOC106670111"/>
</dbReference>
<dbReference type="OMA" id="NNTFAQM"/>
<dbReference type="PANTHER" id="PTHR24366">
    <property type="entry name" value="IG(IMMUNOGLOBULIN) AND LRR(LEUCINE RICH REPEAT) DOMAINS"/>
    <property type="match status" value="1"/>
</dbReference>
<evidence type="ECO:0000256" key="2">
    <source>
        <dbReference type="ARBA" id="ARBA00022737"/>
    </source>
</evidence>
<dbReference type="Pfam" id="PF00560">
    <property type="entry name" value="LRR_1"/>
    <property type="match status" value="2"/>
</dbReference>
<reference evidence="5" key="1">
    <citation type="submission" date="2022-01" db="UniProtKB">
        <authorList>
            <consortium name="EnsemblMetazoa"/>
        </authorList>
    </citation>
    <scope>IDENTIFICATION</scope>
</reference>
<keyword evidence="2" id="KW-0677">Repeat</keyword>
<dbReference type="RefSeq" id="XP_014255660.1">
    <property type="nucleotide sequence ID" value="XM_014400174.2"/>
</dbReference>
<dbReference type="AlphaFoldDB" id="A0A8I6S028"/>
<dbReference type="SUPFAM" id="SSF52058">
    <property type="entry name" value="L domain-like"/>
    <property type="match status" value="2"/>
</dbReference>
<feature type="transmembrane region" description="Helical" evidence="3">
    <location>
        <begin position="699"/>
        <end position="719"/>
    </location>
</feature>
<evidence type="ECO:0000256" key="3">
    <source>
        <dbReference type="SAM" id="Phobius"/>
    </source>
</evidence>
<dbReference type="OrthoDB" id="6623751at2759"/>
<dbReference type="InterPro" id="IPR003591">
    <property type="entry name" value="Leu-rich_rpt_typical-subtyp"/>
</dbReference>
<dbReference type="PANTHER" id="PTHR24366:SF96">
    <property type="entry name" value="LEUCINE RICH REPEAT CONTAINING 53"/>
    <property type="match status" value="1"/>
</dbReference>
<sequence length="727" mass="81711">MGHIRNGRWLLFLFFGTFVSGLLPDLECPEDCDCHYFRVNWVTDCSDLGLNSVPTLEEGLSLKVYILNLNGNNLTSVGNFPEGVTLRSVTIADNSLTTVGRNDFERLAYLLDLDLSGNQITTIDPDAFMDNPGLITLELQNNPLDEVEGPFLNSKSILNLDLSRCGISKLNSVFFSELPSLSNLDLSENPLMKLTSGMFSQLPNLRELRLKNCKLKSIEEQSFVKLEDLKWLDLAGNELVSPINWPAVFEPLSQIEYLDLRNSRISNLPDDSFDRNSWLRSLIMAENELRDFDVATTLGQNLKHLDFLDLSDCRISGPLSAKAFANATKLRTLILNGNPISAGDLAVALSPLGKLQKLSLRNCSLTRLPPDTFHRFPNLQELDISRNPLNDVFTAILSPLKSLVHLDMGYSNLASISKTTFHKMTSLKTLILSGNPLKKIESGLFQNLTDLETLELNNCGLSSLNETVFHEMSSYPDLKELRLSGNPIAIPKNGSFLPSQLNRLQILDLSDCNISYIPPNAFENFKKITSLYLKRNRLEFTSTSSLDFLQALPALETLDLSFNNMTSVTPYTFRFNEGLKRLKLVGNPWVCGCNIADMWEWAQVTRGDLNLLVGSVVSSEDIIRPSSKKKTPLFCYIDSKATPVRLSMRRREFVFNVNRTWSRYVRESACDTTRKITPAKLTDVKPEEYEFFHLSMSTWAWSATIASSSTVTIIMILAASSFRNRRA</sequence>
<keyword evidence="6" id="KW-1185">Reference proteome</keyword>
<dbReference type="GeneID" id="106670111"/>
<keyword evidence="3" id="KW-0472">Membrane</keyword>
<dbReference type="RefSeq" id="XP_014255668.1">
    <property type="nucleotide sequence ID" value="XM_014400182.2"/>
</dbReference>
<protein>
    <submittedName>
        <fullName evidence="5">Uncharacterized protein</fullName>
    </submittedName>
</protein>
<organism evidence="5 6">
    <name type="scientific">Cimex lectularius</name>
    <name type="common">Bed bug</name>
    <name type="synonym">Acanthia lectularia</name>
    <dbReference type="NCBI Taxonomy" id="79782"/>
    <lineage>
        <taxon>Eukaryota</taxon>
        <taxon>Metazoa</taxon>
        <taxon>Ecdysozoa</taxon>
        <taxon>Arthropoda</taxon>
        <taxon>Hexapoda</taxon>
        <taxon>Insecta</taxon>
        <taxon>Pterygota</taxon>
        <taxon>Neoptera</taxon>
        <taxon>Paraneoptera</taxon>
        <taxon>Hemiptera</taxon>
        <taxon>Heteroptera</taxon>
        <taxon>Panheteroptera</taxon>
        <taxon>Cimicomorpha</taxon>
        <taxon>Cimicidae</taxon>
        <taxon>Cimex</taxon>
    </lineage>
</organism>
<dbReference type="RefSeq" id="XP_014255652.1">
    <property type="nucleotide sequence ID" value="XM_014400166.2"/>
</dbReference>
<dbReference type="InterPro" id="IPR001611">
    <property type="entry name" value="Leu-rich_rpt"/>
</dbReference>
<dbReference type="PROSITE" id="PS51450">
    <property type="entry name" value="LRR"/>
    <property type="match status" value="3"/>
</dbReference>
<proteinExistence type="predicted"/>
<dbReference type="Gene3D" id="3.80.10.10">
    <property type="entry name" value="Ribonuclease Inhibitor"/>
    <property type="match status" value="5"/>
</dbReference>
<dbReference type="EnsemblMetazoa" id="XM_014400166.2">
    <property type="protein sequence ID" value="XP_014255652.1"/>
    <property type="gene ID" value="LOC106670111"/>
</dbReference>
<evidence type="ECO:0000313" key="5">
    <source>
        <dbReference type="EnsemblMetazoa" id="XP_014255652.1"/>
    </source>
</evidence>
<dbReference type="InterPro" id="IPR032675">
    <property type="entry name" value="LRR_dom_sf"/>
</dbReference>
<feature type="signal peptide" evidence="4">
    <location>
        <begin position="1"/>
        <end position="21"/>
    </location>
</feature>
<name>A0A8I6S028_CIMLE</name>
<keyword evidence="3" id="KW-1133">Transmembrane helix</keyword>
<keyword evidence="3" id="KW-0812">Transmembrane</keyword>